<dbReference type="Gene3D" id="3.40.50.12780">
    <property type="entry name" value="N-terminal domain of ligase-like"/>
    <property type="match status" value="1"/>
</dbReference>
<dbReference type="InterPro" id="IPR023213">
    <property type="entry name" value="CAT-like_dom_sf"/>
</dbReference>
<dbReference type="InterPro" id="IPR001242">
    <property type="entry name" value="Condensation_dom"/>
</dbReference>
<dbReference type="SUPFAM" id="SSF56801">
    <property type="entry name" value="Acetyl-CoA synthetase-like"/>
    <property type="match status" value="1"/>
</dbReference>
<dbReference type="NCBIfam" id="TIGR01733">
    <property type="entry name" value="AA-adenyl-dom"/>
    <property type="match status" value="1"/>
</dbReference>
<dbReference type="SUPFAM" id="SSF51735">
    <property type="entry name" value="NAD(P)-binding Rossmann-fold domains"/>
    <property type="match status" value="1"/>
</dbReference>
<dbReference type="InterPro" id="IPR009081">
    <property type="entry name" value="PP-bd_ACP"/>
</dbReference>
<dbReference type="Gene3D" id="3.30.300.30">
    <property type="match status" value="1"/>
</dbReference>
<dbReference type="Gene3D" id="3.30.559.30">
    <property type="entry name" value="Nonribosomal peptide synthetase, condensation domain"/>
    <property type="match status" value="1"/>
</dbReference>
<dbReference type="Gene3D" id="3.40.50.720">
    <property type="entry name" value="NAD(P)-binding Rossmann-like Domain"/>
    <property type="match status" value="1"/>
</dbReference>
<dbReference type="InterPro" id="IPR042099">
    <property type="entry name" value="ANL_N_sf"/>
</dbReference>
<keyword evidence="3" id="KW-0436">Ligase</keyword>
<evidence type="ECO:0000256" key="3">
    <source>
        <dbReference type="ARBA" id="ARBA00022598"/>
    </source>
</evidence>
<protein>
    <submittedName>
        <fullName evidence="6">NRPS</fullName>
    </submittedName>
</protein>
<proteinExistence type="predicted"/>
<gene>
    <name evidence="6" type="ORF">SLS62_001551</name>
</gene>
<dbReference type="GO" id="GO:0043041">
    <property type="term" value="P:amino acid activation for nonribosomal peptide biosynthetic process"/>
    <property type="evidence" value="ECO:0007669"/>
    <property type="project" value="TreeGrafter"/>
</dbReference>
<dbReference type="PANTHER" id="PTHR45527:SF1">
    <property type="entry name" value="FATTY ACID SYNTHASE"/>
    <property type="match status" value="1"/>
</dbReference>
<dbReference type="Pfam" id="PF00550">
    <property type="entry name" value="PP-binding"/>
    <property type="match status" value="1"/>
</dbReference>
<evidence type="ECO:0000256" key="1">
    <source>
        <dbReference type="ARBA" id="ARBA00022450"/>
    </source>
</evidence>
<dbReference type="CDD" id="cd05930">
    <property type="entry name" value="A_NRPS"/>
    <property type="match status" value="1"/>
</dbReference>
<dbReference type="SMART" id="SM00823">
    <property type="entry name" value="PKS_PP"/>
    <property type="match status" value="1"/>
</dbReference>
<feature type="region of interest" description="Disordered" evidence="4">
    <location>
        <begin position="143"/>
        <end position="173"/>
    </location>
</feature>
<dbReference type="InterPro" id="IPR010071">
    <property type="entry name" value="AA_adenyl_dom"/>
</dbReference>
<dbReference type="InterPro" id="IPR036736">
    <property type="entry name" value="ACP-like_sf"/>
</dbReference>
<dbReference type="InterPro" id="IPR045851">
    <property type="entry name" value="AMP-bd_C_sf"/>
</dbReference>
<dbReference type="InterPro" id="IPR020806">
    <property type="entry name" value="PKS_PP-bd"/>
</dbReference>
<feature type="compositionally biased region" description="Polar residues" evidence="4">
    <location>
        <begin position="151"/>
        <end position="173"/>
    </location>
</feature>
<evidence type="ECO:0000313" key="6">
    <source>
        <dbReference type="EMBL" id="KAK7756325.1"/>
    </source>
</evidence>
<evidence type="ECO:0000256" key="4">
    <source>
        <dbReference type="SAM" id="MobiDB-lite"/>
    </source>
</evidence>
<dbReference type="SUPFAM" id="SSF47336">
    <property type="entry name" value="ACP-like"/>
    <property type="match status" value="2"/>
</dbReference>
<reference evidence="6 7" key="1">
    <citation type="submission" date="2024-02" db="EMBL/GenBank/DDBJ databases">
        <title>De novo assembly and annotation of 12 fungi associated with fruit tree decline syndrome in Ontario, Canada.</title>
        <authorList>
            <person name="Sulman M."/>
            <person name="Ellouze W."/>
            <person name="Ilyukhin E."/>
        </authorList>
    </citation>
    <scope>NUCLEOTIDE SEQUENCE [LARGE SCALE GENOMIC DNA]</scope>
    <source>
        <strain evidence="6 7">M11/M66-122</strain>
    </source>
</reference>
<sequence>MKPMWTSNPYLSHLIRNDQAAKTSTAHTTSKISAKSQLAEAQTKEEVVIIIRNALIPKLCALYQLEPERLAKEDLMNMYWSGMGTDSLMAVEIRSWFMKTLQVNIPVLKILGGSTVGEVLSIAADIIPPFLIPNIPFNDSNPSSVLEPLGSGSSLTETESNTDQGSGDQCNRLESSISSVSGASSSMQDVPLLPQALYKKTGLSFSQSMFWFMSNFLEDKASLNHTVSFRLTGRFRVEKLETAIKLTAQQHESLRTCIFEQGHEPIQGVMETPAIRGEFRSIQHENQVLQAVQEVHGHLYNLSQGKTMRILLLTLSPTIHFLVVGTHSLVMDGTSLQVFLKDLQQHYLYGHNIGTPTLQFLDYSNQQHVEISSQGFDDQLTYWKARLTPLPPPLPILRLSRVTSQSAVRAYENMRMDTRIGSETKTRIQSLCRRYGVTPFHFYLAAFRALLVRYTDAEDISIGIGDANRASDHMMNSIGVFVNLLPLRFQTKGTQSFGDVLEETRLDPPRSATHTPIFQCFVDYRSGLRKTSTWADCQLELVSFHASTLAYDIALDIIDDPDDDCLAMLILRKDLYNKHDAECLVYSYQKLVEHFSWYPEITLSEPVIFDSRDTQRALDFSKGHSLLSQWPETVSHRIEDVARTYYNDCAVRCIDGTTSTYGDLTCYESVIASALINAGCTPGTRIAVLQEPTPHWISSLMAIMRVGAVYVPLDLGNPESRLIAMTQDCRPTIVLIDEDTRQQVHGLGSSEWTIIDVSSLEMRKPNTTPIIATGQGAAAVLYTSGSSGIPKGIILQHEGLRNWLEFAPQIHDLKREVILQQSSSSFDMSLIQILTSLCFGGLLCLIPRRLRGDAEAITKVICTEGITYTFCCTSELRAWLKYGNPELLALSSWRRAITGGEPGVATLLRSLASLHKGDLRLFHAYGPTETTFTATVMELPYKNCDSEAFRDNVPVGRPLPNYSVYVLDDNMNPVPPEVQGEIYVGGPGVAAGYLNNDELTMERFVTNKYATTVDMTNGWTMLHRTGDLGRWRDDGMIFIEGRVAGDTQIKLRGLRIDLREVESALVKASKFTLEGAVVSVRRLSPESPEFLVAHVVFNPAYPATRYTEVLELLPSQLDLPRYMIPAAILPLDRLPLTNSLKIDRRAISLLGLPEIATSPHSAILTKTEASLANVWNAVIHSQGSKLQNVGPATDFFHIGGTSLSLLSLRARIQDLFGVELRLIDMFDNSTLTSMAQKIEAGNHTRPAVKVDWETCTRLSPTLINQATTCCGITRGRPRVIVLTGATGYLGQALLNALIREPEVKKVHCIAIRNASKRSGMFGHPKVITHEGDLALPRLGLSERVACEIFSAADLVIHNGADVSYIKPFSSLRAPNLESTRELVGMCLPRLIPFHYISSGGACGFAAAAGQEKICPESVARSPPPSTNPPGYAASKWASEVFLEKLSAHHINWPVWIHRPSNITRTDIAEFDLVSNFRYYSRLLRAVPVVRTNIDGWLDMVPLDIVVKGLMDAFHYTGEVDEDKTEERSGLRFLHHLGGVSLSFEDLRTWAGGGHGPEEACGNGSLETVAEISLEEWASRAGSQGMHETVVVFLQTFAARGSMKFPNLVSKCSKGSLDSDR</sequence>
<keyword evidence="2" id="KW-0597">Phosphoprotein</keyword>
<dbReference type="Gene3D" id="1.10.1200.10">
    <property type="entry name" value="ACP-like"/>
    <property type="match status" value="1"/>
</dbReference>
<dbReference type="EMBL" id="JAKJXP020000007">
    <property type="protein sequence ID" value="KAK7756325.1"/>
    <property type="molecule type" value="Genomic_DNA"/>
</dbReference>
<dbReference type="PANTHER" id="PTHR45527">
    <property type="entry name" value="NONRIBOSOMAL PEPTIDE SYNTHETASE"/>
    <property type="match status" value="1"/>
</dbReference>
<dbReference type="InterPro" id="IPR036291">
    <property type="entry name" value="NAD(P)-bd_dom_sf"/>
</dbReference>
<dbReference type="InterPro" id="IPR020845">
    <property type="entry name" value="AMP-binding_CS"/>
</dbReference>
<dbReference type="Proteomes" id="UP001320420">
    <property type="component" value="Unassembled WGS sequence"/>
</dbReference>
<dbReference type="SUPFAM" id="SSF52777">
    <property type="entry name" value="CoA-dependent acyltransferases"/>
    <property type="match status" value="2"/>
</dbReference>
<dbReference type="GO" id="GO:0016874">
    <property type="term" value="F:ligase activity"/>
    <property type="evidence" value="ECO:0007669"/>
    <property type="project" value="UniProtKB-KW"/>
</dbReference>
<dbReference type="GO" id="GO:0044550">
    <property type="term" value="P:secondary metabolite biosynthetic process"/>
    <property type="evidence" value="ECO:0007669"/>
    <property type="project" value="TreeGrafter"/>
</dbReference>
<dbReference type="CDD" id="cd19532">
    <property type="entry name" value="C_PKS-NRPS"/>
    <property type="match status" value="1"/>
</dbReference>
<evidence type="ECO:0000256" key="2">
    <source>
        <dbReference type="ARBA" id="ARBA00022553"/>
    </source>
</evidence>
<evidence type="ECO:0000313" key="7">
    <source>
        <dbReference type="Proteomes" id="UP001320420"/>
    </source>
</evidence>
<evidence type="ECO:0000259" key="5">
    <source>
        <dbReference type="PROSITE" id="PS50075"/>
    </source>
</evidence>
<accession>A0AAN9V1G4</accession>
<dbReference type="InterPro" id="IPR000873">
    <property type="entry name" value="AMP-dep_synth/lig_dom"/>
</dbReference>
<feature type="domain" description="Carrier" evidence="5">
    <location>
        <begin position="42"/>
        <end position="127"/>
    </location>
</feature>
<dbReference type="GO" id="GO:0031177">
    <property type="term" value="F:phosphopantetheine binding"/>
    <property type="evidence" value="ECO:0007669"/>
    <property type="project" value="InterPro"/>
</dbReference>
<dbReference type="GO" id="GO:0005737">
    <property type="term" value="C:cytoplasm"/>
    <property type="evidence" value="ECO:0007669"/>
    <property type="project" value="TreeGrafter"/>
</dbReference>
<dbReference type="Pfam" id="PF00501">
    <property type="entry name" value="AMP-binding"/>
    <property type="match status" value="1"/>
</dbReference>
<dbReference type="InterPro" id="IPR013120">
    <property type="entry name" value="FAR_NAD-bd"/>
</dbReference>
<keyword evidence="7" id="KW-1185">Reference proteome</keyword>
<name>A0AAN9V1G4_9PEZI</name>
<dbReference type="Pfam" id="PF07993">
    <property type="entry name" value="NAD_binding_4"/>
    <property type="match status" value="1"/>
</dbReference>
<dbReference type="PROSITE" id="PS50075">
    <property type="entry name" value="CARRIER"/>
    <property type="match status" value="2"/>
</dbReference>
<comment type="caution">
    <text evidence="6">The sequence shown here is derived from an EMBL/GenBank/DDBJ whole genome shotgun (WGS) entry which is preliminary data.</text>
</comment>
<feature type="domain" description="Carrier" evidence="5">
    <location>
        <begin position="1162"/>
        <end position="1242"/>
    </location>
</feature>
<organism evidence="6 7">
    <name type="scientific">Diatrype stigma</name>
    <dbReference type="NCBI Taxonomy" id="117547"/>
    <lineage>
        <taxon>Eukaryota</taxon>
        <taxon>Fungi</taxon>
        <taxon>Dikarya</taxon>
        <taxon>Ascomycota</taxon>
        <taxon>Pezizomycotina</taxon>
        <taxon>Sordariomycetes</taxon>
        <taxon>Xylariomycetidae</taxon>
        <taxon>Xylariales</taxon>
        <taxon>Diatrypaceae</taxon>
        <taxon>Diatrype</taxon>
    </lineage>
</organism>
<dbReference type="PROSITE" id="PS00455">
    <property type="entry name" value="AMP_BINDING"/>
    <property type="match status" value="1"/>
</dbReference>
<dbReference type="Pfam" id="PF00668">
    <property type="entry name" value="Condensation"/>
    <property type="match status" value="1"/>
</dbReference>
<dbReference type="Gene3D" id="3.30.559.10">
    <property type="entry name" value="Chloramphenicol acetyltransferase-like domain"/>
    <property type="match status" value="1"/>
</dbReference>
<keyword evidence="1" id="KW-0596">Phosphopantetheine</keyword>